<protein>
    <submittedName>
        <fullName evidence="1">Uncharacterized protein</fullName>
    </submittedName>
</protein>
<dbReference type="AlphaFoldDB" id="A0A8H6VWL9"/>
<organism evidence="1 2">
    <name type="scientific">Mycena indigotica</name>
    <dbReference type="NCBI Taxonomy" id="2126181"/>
    <lineage>
        <taxon>Eukaryota</taxon>
        <taxon>Fungi</taxon>
        <taxon>Dikarya</taxon>
        <taxon>Basidiomycota</taxon>
        <taxon>Agaricomycotina</taxon>
        <taxon>Agaricomycetes</taxon>
        <taxon>Agaricomycetidae</taxon>
        <taxon>Agaricales</taxon>
        <taxon>Marasmiineae</taxon>
        <taxon>Mycenaceae</taxon>
        <taxon>Mycena</taxon>
    </lineage>
</organism>
<proteinExistence type="predicted"/>
<gene>
    <name evidence="1" type="ORF">MIND_01183800</name>
</gene>
<name>A0A8H6VWL9_9AGAR</name>
<evidence type="ECO:0000313" key="1">
    <source>
        <dbReference type="EMBL" id="KAF7292848.1"/>
    </source>
</evidence>
<sequence>MDLASDLAELASLAMPNQSPKAVSYSDKELEQAGLLGEDVSPLVKDILQEMREKPGQLNFSLFALQCANKTYKWRKASASVSASPPPESICGITGANDDHPDLIYRSDALTNPSPHTQGGLKAACGVWNTRLNEVWHIVLPQICDLVVANGIDYTSISAAHFGGPPVVWVAVSPGSVSSDKAHDVSELILAVLRENGDEDTTVEWTEAVSFFL</sequence>
<dbReference type="Proteomes" id="UP000636479">
    <property type="component" value="Unassembled WGS sequence"/>
</dbReference>
<dbReference type="OrthoDB" id="3364808at2759"/>
<reference evidence="1" key="1">
    <citation type="submission" date="2020-05" db="EMBL/GenBank/DDBJ databases">
        <title>Mycena genomes resolve the evolution of fungal bioluminescence.</title>
        <authorList>
            <person name="Tsai I.J."/>
        </authorList>
    </citation>
    <scope>NUCLEOTIDE SEQUENCE</scope>
    <source>
        <strain evidence="1">171206Taipei</strain>
    </source>
</reference>
<comment type="caution">
    <text evidence="1">The sequence shown here is derived from an EMBL/GenBank/DDBJ whole genome shotgun (WGS) entry which is preliminary data.</text>
</comment>
<evidence type="ECO:0000313" key="2">
    <source>
        <dbReference type="Proteomes" id="UP000636479"/>
    </source>
</evidence>
<keyword evidence="2" id="KW-1185">Reference proteome</keyword>
<accession>A0A8H6VWL9</accession>
<dbReference type="RefSeq" id="XP_037215276.1">
    <property type="nucleotide sequence ID" value="XM_037368350.1"/>
</dbReference>
<dbReference type="EMBL" id="JACAZF010000011">
    <property type="protein sequence ID" value="KAF7292848.1"/>
    <property type="molecule type" value="Genomic_DNA"/>
</dbReference>
<dbReference type="GeneID" id="59350866"/>